<evidence type="ECO:0000313" key="2">
    <source>
        <dbReference type="EMBL" id="GFD18197.1"/>
    </source>
</evidence>
<gene>
    <name evidence="2" type="ORF">Tci_890166</name>
</gene>
<comment type="caution">
    <text evidence="2">The sequence shown here is derived from an EMBL/GenBank/DDBJ whole genome shotgun (WGS) entry which is preliminary data.</text>
</comment>
<evidence type="ECO:0008006" key="3">
    <source>
        <dbReference type="Google" id="ProtNLM"/>
    </source>
</evidence>
<accession>A0A699U6Y2</accession>
<feature type="non-terminal residue" evidence="2">
    <location>
        <position position="157"/>
    </location>
</feature>
<dbReference type="EMBL" id="BKCJ011305841">
    <property type="protein sequence ID" value="GFD18197.1"/>
    <property type="molecule type" value="Genomic_DNA"/>
</dbReference>
<organism evidence="2">
    <name type="scientific">Tanacetum cinerariifolium</name>
    <name type="common">Dalmatian daisy</name>
    <name type="synonym">Chrysanthemum cinerariifolium</name>
    <dbReference type="NCBI Taxonomy" id="118510"/>
    <lineage>
        <taxon>Eukaryota</taxon>
        <taxon>Viridiplantae</taxon>
        <taxon>Streptophyta</taxon>
        <taxon>Embryophyta</taxon>
        <taxon>Tracheophyta</taxon>
        <taxon>Spermatophyta</taxon>
        <taxon>Magnoliopsida</taxon>
        <taxon>eudicotyledons</taxon>
        <taxon>Gunneridae</taxon>
        <taxon>Pentapetalae</taxon>
        <taxon>asterids</taxon>
        <taxon>campanulids</taxon>
        <taxon>Asterales</taxon>
        <taxon>Asteraceae</taxon>
        <taxon>Asteroideae</taxon>
        <taxon>Anthemideae</taxon>
        <taxon>Anthemidinae</taxon>
        <taxon>Tanacetum</taxon>
    </lineage>
</organism>
<evidence type="ECO:0000256" key="1">
    <source>
        <dbReference type="SAM" id="MobiDB-lite"/>
    </source>
</evidence>
<name>A0A699U6Y2_TANCI</name>
<sequence length="157" mass="17747">MEEDILFLEGLLSEDPSPPPPMILNQTKSSIEEPEHSFSMGYEHPNTTSETESDEMIKSGVEELVPIPRECQVTSDNISESIDPVKDDSSVFITFLNPLFNDAAVYVEDVQIKESNIHSNPLFDDDEINFDELESHVESNFVESTSNHDNVKFDNHD</sequence>
<dbReference type="AlphaFoldDB" id="A0A699U6Y2"/>
<protein>
    <recommendedName>
        <fullName evidence="3">Reverse transcriptase domain-containing protein</fullName>
    </recommendedName>
</protein>
<feature type="region of interest" description="Disordered" evidence="1">
    <location>
        <begin position="1"/>
        <end position="56"/>
    </location>
</feature>
<proteinExistence type="predicted"/>
<reference evidence="2" key="1">
    <citation type="journal article" date="2019" name="Sci. Rep.">
        <title>Draft genome of Tanacetum cinerariifolium, the natural source of mosquito coil.</title>
        <authorList>
            <person name="Yamashiro T."/>
            <person name="Shiraishi A."/>
            <person name="Satake H."/>
            <person name="Nakayama K."/>
        </authorList>
    </citation>
    <scope>NUCLEOTIDE SEQUENCE</scope>
</reference>